<evidence type="ECO:0000256" key="1">
    <source>
        <dbReference type="SAM" id="MobiDB-lite"/>
    </source>
</evidence>
<keyword evidence="2" id="KW-0812">Transmembrane</keyword>
<feature type="compositionally biased region" description="Basic and acidic residues" evidence="1">
    <location>
        <begin position="312"/>
        <end position="322"/>
    </location>
</feature>
<dbReference type="AlphaFoldDB" id="A0A7R8ZMF4"/>
<evidence type="ECO:0000313" key="3">
    <source>
        <dbReference type="EMBL" id="CAD7224738.1"/>
    </source>
</evidence>
<feature type="transmembrane region" description="Helical" evidence="2">
    <location>
        <begin position="135"/>
        <end position="157"/>
    </location>
</feature>
<reference evidence="3" key="1">
    <citation type="submission" date="2020-11" db="EMBL/GenBank/DDBJ databases">
        <authorList>
            <person name="Tran Van P."/>
        </authorList>
    </citation>
    <scope>NUCLEOTIDE SEQUENCE</scope>
</reference>
<keyword evidence="2" id="KW-1133">Transmembrane helix</keyword>
<name>A0A7R8ZMF4_9CRUS</name>
<proteinExistence type="predicted"/>
<sequence length="465" mass="51782">MYHYAALASAASEEEQGSAMPPSFFPLRSTLTLTGAGERYATLLLPAPFYADINRTCPHWKRVLMLHNIFAFSMTVVCPVFAFSLPVSFNMSSAMSNVCSLTWNESSPDAFKALMLRTPAAIESPGFEDSLTSSALGAVIGVMVVIWAVSLISCWMLQRASPGRNDLQSSAKSQRPLHFALQMDGASDFHRREGGESELDWLDGMGPIPEEEIFFDEQLNFARSTSPENILIQHSPRHRQMLETFPIQNGASEFSSGAEISDSFQNQRAAPDQRADSVLLLHNFQPRFQNSTDTRNSSLSPQHGHLPSALDKSSDNQHDFFKFSESPTTPPIRPFWSSRLPRDGSNQFLVTESPTPLSYPRHVFSRSSSDRQPKAMSVKQSFFDINSQNQETVEEETFTQLKGSEHVDPKFCEKRKAFDRGEGLVMLLKDLIYDLLSVKFPQSRNRSHPPTSAAISDIVGIGSTV</sequence>
<protein>
    <submittedName>
        <fullName evidence="3">Uncharacterized protein</fullName>
    </submittedName>
</protein>
<feature type="compositionally biased region" description="Polar residues" evidence="1">
    <location>
        <begin position="290"/>
        <end position="301"/>
    </location>
</feature>
<organism evidence="3">
    <name type="scientific">Cyprideis torosa</name>
    <dbReference type="NCBI Taxonomy" id="163714"/>
    <lineage>
        <taxon>Eukaryota</taxon>
        <taxon>Metazoa</taxon>
        <taxon>Ecdysozoa</taxon>
        <taxon>Arthropoda</taxon>
        <taxon>Crustacea</taxon>
        <taxon>Oligostraca</taxon>
        <taxon>Ostracoda</taxon>
        <taxon>Podocopa</taxon>
        <taxon>Podocopida</taxon>
        <taxon>Cytherocopina</taxon>
        <taxon>Cytheroidea</taxon>
        <taxon>Cytherideidae</taxon>
        <taxon>Cyprideis</taxon>
    </lineage>
</organism>
<accession>A0A7R8ZMF4</accession>
<dbReference type="EMBL" id="OB660428">
    <property type="protein sequence ID" value="CAD7224738.1"/>
    <property type="molecule type" value="Genomic_DNA"/>
</dbReference>
<gene>
    <name evidence="3" type="ORF">CTOB1V02_LOCUS2691</name>
</gene>
<feature type="region of interest" description="Disordered" evidence="1">
    <location>
        <begin position="290"/>
        <end position="326"/>
    </location>
</feature>
<keyword evidence="2" id="KW-0472">Membrane</keyword>
<feature type="non-terminal residue" evidence="3">
    <location>
        <position position="465"/>
    </location>
</feature>
<feature type="transmembrane region" description="Helical" evidence="2">
    <location>
        <begin position="63"/>
        <end position="85"/>
    </location>
</feature>
<evidence type="ECO:0000256" key="2">
    <source>
        <dbReference type="SAM" id="Phobius"/>
    </source>
</evidence>